<dbReference type="PANTHER" id="PTHR34822">
    <property type="entry name" value="GRPB DOMAIN PROTEIN (AFU_ORTHOLOGUE AFUA_1G01530)"/>
    <property type="match status" value="1"/>
</dbReference>
<organism evidence="1 2">
    <name type="scientific">Halococcus salifodinae DSM 8989</name>
    <dbReference type="NCBI Taxonomy" id="1227456"/>
    <lineage>
        <taxon>Archaea</taxon>
        <taxon>Methanobacteriati</taxon>
        <taxon>Methanobacteriota</taxon>
        <taxon>Stenosarchaea group</taxon>
        <taxon>Halobacteria</taxon>
        <taxon>Halobacteriales</taxon>
        <taxon>Halococcaceae</taxon>
        <taxon>Halococcus</taxon>
    </lineage>
</organism>
<protein>
    <recommendedName>
        <fullName evidence="3">Glutamate-rich protein grpB</fullName>
    </recommendedName>
</protein>
<dbReference type="InterPro" id="IPR043519">
    <property type="entry name" value="NT_sf"/>
</dbReference>
<dbReference type="STRING" id="1227456.C450_10208"/>
<sequence length="174" mass="19642">MTGLERGTVALVPHDPGWKREYTAEVERLEPLVDEQLIEFEHVGSTAIEGLAAKPIIDMLAVVEDLDGAADLVPVLETHGYEHRPNDDVSGRLFLAKGPRTDRTHYLSVVERESDRYTEQIAFRNFLRSHPEVAAEYEELKRTLADAHSDDRDSYTAAKAAFIERVLERATAER</sequence>
<evidence type="ECO:0008006" key="3">
    <source>
        <dbReference type="Google" id="ProtNLM"/>
    </source>
</evidence>
<name>M0N4J1_9EURY</name>
<keyword evidence="2" id="KW-1185">Reference proteome</keyword>
<gene>
    <name evidence="1" type="ORF">C450_10208</name>
</gene>
<dbReference type="InterPro" id="IPR007344">
    <property type="entry name" value="GrpB/CoaE"/>
</dbReference>
<dbReference type="OrthoDB" id="330317at2157"/>
<dbReference type="SUPFAM" id="SSF81301">
    <property type="entry name" value="Nucleotidyltransferase"/>
    <property type="match status" value="1"/>
</dbReference>
<accession>M0N4J1</accession>
<evidence type="ECO:0000313" key="1">
    <source>
        <dbReference type="EMBL" id="EMA52463.1"/>
    </source>
</evidence>
<dbReference type="Gene3D" id="3.30.460.10">
    <property type="entry name" value="Beta Polymerase, domain 2"/>
    <property type="match status" value="1"/>
</dbReference>
<comment type="caution">
    <text evidence="1">The sequence shown here is derived from an EMBL/GenBank/DDBJ whole genome shotgun (WGS) entry which is preliminary data.</text>
</comment>
<dbReference type="PATRIC" id="fig|1227456.3.peg.2066"/>
<dbReference type="Pfam" id="PF04229">
    <property type="entry name" value="GrpB"/>
    <property type="match status" value="1"/>
</dbReference>
<proteinExistence type="predicted"/>
<dbReference type="EMBL" id="AOME01000054">
    <property type="protein sequence ID" value="EMA52463.1"/>
    <property type="molecule type" value="Genomic_DNA"/>
</dbReference>
<dbReference type="PANTHER" id="PTHR34822:SF1">
    <property type="entry name" value="GRPB FAMILY PROTEIN"/>
    <property type="match status" value="1"/>
</dbReference>
<dbReference type="Proteomes" id="UP000011625">
    <property type="component" value="Unassembled WGS sequence"/>
</dbReference>
<evidence type="ECO:0000313" key="2">
    <source>
        <dbReference type="Proteomes" id="UP000011625"/>
    </source>
</evidence>
<reference evidence="1 2" key="1">
    <citation type="journal article" date="2014" name="PLoS Genet.">
        <title>Phylogenetically driven sequencing of extremely halophilic archaea reveals strategies for static and dynamic osmo-response.</title>
        <authorList>
            <person name="Becker E.A."/>
            <person name="Seitzer P.M."/>
            <person name="Tritt A."/>
            <person name="Larsen D."/>
            <person name="Krusor M."/>
            <person name="Yao A.I."/>
            <person name="Wu D."/>
            <person name="Madern D."/>
            <person name="Eisen J.A."/>
            <person name="Darling A.E."/>
            <person name="Facciotti M.T."/>
        </authorList>
    </citation>
    <scope>NUCLEOTIDE SEQUENCE [LARGE SCALE GENOMIC DNA]</scope>
    <source>
        <strain evidence="1 2">DSM 8989</strain>
    </source>
</reference>
<dbReference type="RefSeq" id="WP_005043151.1">
    <property type="nucleotide sequence ID" value="NZ_AOME01000054.1"/>
</dbReference>
<dbReference type="AlphaFoldDB" id="M0N4J1"/>